<protein>
    <submittedName>
        <fullName evidence="2">Helix-turn-helix domain-containing protein</fullName>
    </submittedName>
</protein>
<reference evidence="2 3" key="1">
    <citation type="submission" date="2020-06" db="EMBL/GenBank/DDBJ databases">
        <title>Metabacillus dokdonensis sp. nov., isolated from the rhizosphere of Elymus tsukushiensis, a plant native to the Dokdo Islands, Republic of Korea.</title>
        <authorList>
            <person name="Lee S.Y."/>
            <person name="Hwang Y.J."/>
            <person name="Son J.S."/>
            <person name="Ghim S.Y."/>
        </authorList>
    </citation>
    <scope>NUCLEOTIDE SEQUENCE [LARGE SCALE GENOMIC DNA]</scope>
    <source>
        <strain evidence="2 3">KUDC1714</strain>
    </source>
</reference>
<evidence type="ECO:0000259" key="1">
    <source>
        <dbReference type="Pfam" id="PF12728"/>
    </source>
</evidence>
<organism evidence="2 3">
    <name type="scientific">Metabacillus elymi</name>
    <dbReference type="NCBI Taxonomy" id="2745198"/>
    <lineage>
        <taxon>Bacteria</taxon>
        <taxon>Bacillati</taxon>
        <taxon>Bacillota</taxon>
        <taxon>Bacilli</taxon>
        <taxon>Bacillales</taxon>
        <taxon>Bacillaceae</taxon>
        <taxon>Metabacillus</taxon>
    </lineage>
</organism>
<accession>A0ABX6S5I9</accession>
<name>A0ABX6S5I9_9BACI</name>
<evidence type="ECO:0000313" key="2">
    <source>
        <dbReference type="EMBL" id="QNF28523.1"/>
    </source>
</evidence>
<dbReference type="RefSeq" id="WP_185652951.1">
    <property type="nucleotide sequence ID" value="NZ_CP055263.1"/>
</dbReference>
<proteinExistence type="predicted"/>
<dbReference type="InterPro" id="IPR041657">
    <property type="entry name" value="HTH_17"/>
</dbReference>
<dbReference type="EMBL" id="CP055263">
    <property type="protein sequence ID" value="QNF28523.1"/>
    <property type="molecule type" value="Genomic_DNA"/>
</dbReference>
<sequence>MYKNYNDYPDILNVSDIQEILGIGRKQAYELVHSDKFHVINIGRRIKVSKNVLLKWIEGENYHDSTN</sequence>
<keyword evidence="3" id="KW-1185">Reference proteome</keyword>
<evidence type="ECO:0000313" key="3">
    <source>
        <dbReference type="Proteomes" id="UP000515490"/>
    </source>
</evidence>
<dbReference type="Pfam" id="PF12728">
    <property type="entry name" value="HTH_17"/>
    <property type="match status" value="1"/>
</dbReference>
<gene>
    <name evidence="2" type="ORF">HUW50_14170</name>
</gene>
<feature type="domain" description="Helix-turn-helix" evidence="1">
    <location>
        <begin position="12"/>
        <end position="59"/>
    </location>
</feature>
<dbReference type="Proteomes" id="UP000515490">
    <property type="component" value="Chromosome"/>
</dbReference>